<feature type="region of interest" description="Disordered" evidence="1">
    <location>
        <begin position="1"/>
        <end position="26"/>
    </location>
</feature>
<feature type="compositionally biased region" description="Low complexity" evidence="1">
    <location>
        <begin position="1"/>
        <end position="15"/>
    </location>
</feature>
<evidence type="ECO:0000313" key="3">
    <source>
        <dbReference type="EMBL" id="VVC33859.1"/>
    </source>
</evidence>
<accession>A0A5E4MNK8</accession>
<feature type="compositionally biased region" description="Pro residues" evidence="1">
    <location>
        <begin position="57"/>
        <end position="66"/>
    </location>
</feature>
<feature type="transmembrane region" description="Helical" evidence="2">
    <location>
        <begin position="358"/>
        <end position="378"/>
    </location>
</feature>
<sequence length="455" mass="52501">MNTPPYNNTNKPPYNGTRVQPYNTDKPPYDILDTTLPYSNNVIMNAPPYGNSNDMDTPPPPSPSPRSPFGWGTLAAITPVYYACKLFGITPVDYVDCKEISYENPVHFVGRTHENVRMGCFHVSKNGMALWTFQWTLQIWTVVRMCFYLAKTVMQRDRIECSKDNYCSVFGMLLSHTVISPIIVCLVLARLSQSVDVLNMTADLLHRYRYRRPHLSLNAYAVVMFTAVIVLKLVTTLMTLTQKNPDLYYPYFIAYMVPLVLINLISILCFVTQQSYEDINRELEELCEVSSKTERASRLMTLMNDHWFLEDYLETMAETFGAEMIFITMDIYVQLLLYVYVVIWEFVVLGLLSSSPYIYVSGMIELSIIIGKFIYLCHRCASAVEEGKRVIFYLKHLTSTVSDDTYSQSIVSINTIIITCDIMKTELFSLRTKIEWTENNSRIIGRLRFTIMKYQ</sequence>
<evidence type="ECO:0000256" key="1">
    <source>
        <dbReference type="SAM" id="MobiDB-lite"/>
    </source>
</evidence>
<feature type="transmembrane region" description="Helical" evidence="2">
    <location>
        <begin position="331"/>
        <end position="352"/>
    </location>
</feature>
<dbReference type="OrthoDB" id="6607113at2759"/>
<evidence type="ECO:0000313" key="4">
    <source>
        <dbReference type="Proteomes" id="UP000325440"/>
    </source>
</evidence>
<feature type="transmembrane region" description="Helical" evidence="2">
    <location>
        <begin position="252"/>
        <end position="271"/>
    </location>
</feature>
<organism evidence="3 4">
    <name type="scientific">Cinara cedri</name>
    <dbReference type="NCBI Taxonomy" id="506608"/>
    <lineage>
        <taxon>Eukaryota</taxon>
        <taxon>Metazoa</taxon>
        <taxon>Ecdysozoa</taxon>
        <taxon>Arthropoda</taxon>
        <taxon>Hexapoda</taxon>
        <taxon>Insecta</taxon>
        <taxon>Pterygota</taxon>
        <taxon>Neoptera</taxon>
        <taxon>Paraneoptera</taxon>
        <taxon>Hemiptera</taxon>
        <taxon>Sternorrhyncha</taxon>
        <taxon>Aphidomorpha</taxon>
        <taxon>Aphidoidea</taxon>
        <taxon>Aphididae</taxon>
        <taxon>Lachninae</taxon>
        <taxon>Cinara</taxon>
    </lineage>
</organism>
<dbReference type="Proteomes" id="UP000325440">
    <property type="component" value="Unassembled WGS sequence"/>
</dbReference>
<dbReference type="EMBL" id="CABPRJ010000977">
    <property type="protein sequence ID" value="VVC33859.1"/>
    <property type="molecule type" value="Genomic_DNA"/>
</dbReference>
<evidence type="ECO:0008006" key="5">
    <source>
        <dbReference type="Google" id="ProtNLM"/>
    </source>
</evidence>
<feature type="transmembrane region" description="Helical" evidence="2">
    <location>
        <begin position="169"/>
        <end position="191"/>
    </location>
</feature>
<evidence type="ECO:0000256" key="2">
    <source>
        <dbReference type="SAM" id="Phobius"/>
    </source>
</evidence>
<keyword evidence="2" id="KW-1133">Transmembrane helix</keyword>
<name>A0A5E4MNK8_9HEMI</name>
<dbReference type="AlphaFoldDB" id="A0A5E4MNK8"/>
<keyword evidence="2" id="KW-0472">Membrane</keyword>
<gene>
    <name evidence="3" type="ORF">CINCED_3A004921</name>
</gene>
<protein>
    <recommendedName>
        <fullName evidence="5">Gustatory receptor</fullName>
    </recommendedName>
</protein>
<keyword evidence="2" id="KW-0812">Transmembrane</keyword>
<feature type="transmembrane region" description="Helical" evidence="2">
    <location>
        <begin position="217"/>
        <end position="240"/>
    </location>
</feature>
<feature type="region of interest" description="Disordered" evidence="1">
    <location>
        <begin position="47"/>
        <end position="66"/>
    </location>
</feature>
<proteinExistence type="predicted"/>
<reference evidence="3 4" key="1">
    <citation type="submission" date="2019-08" db="EMBL/GenBank/DDBJ databases">
        <authorList>
            <person name="Alioto T."/>
            <person name="Alioto T."/>
            <person name="Gomez Garrido J."/>
        </authorList>
    </citation>
    <scope>NUCLEOTIDE SEQUENCE [LARGE SCALE GENOMIC DNA]</scope>
</reference>
<keyword evidence="4" id="KW-1185">Reference proteome</keyword>